<protein>
    <submittedName>
        <fullName evidence="7">Prenyltransferase</fullName>
    </submittedName>
</protein>
<feature type="transmembrane region" description="Helical" evidence="6">
    <location>
        <begin position="88"/>
        <end position="109"/>
    </location>
</feature>
<evidence type="ECO:0000256" key="5">
    <source>
        <dbReference type="ARBA" id="ARBA00023136"/>
    </source>
</evidence>
<dbReference type="GO" id="GO:0042371">
    <property type="term" value="P:vitamin K biosynthetic process"/>
    <property type="evidence" value="ECO:0007669"/>
    <property type="project" value="TreeGrafter"/>
</dbReference>
<gene>
    <name evidence="7" type="ORF">CWR48_17985</name>
</gene>
<keyword evidence="2 7" id="KW-0808">Transferase</keyword>
<dbReference type="InterPro" id="IPR026046">
    <property type="entry name" value="UBIAD1"/>
</dbReference>
<proteinExistence type="predicted"/>
<accession>A0A3D8PLP8</accession>
<organism evidence="7 8">
    <name type="scientific">Oceanobacillus arenosus</name>
    <dbReference type="NCBI Taxonomy" id="1229153"/>
    <lineage>
        <taxon>Bacteria</taxon>
        <taxon>Bacillati</taxon>
        <taxon>Bacillota</taxon>
        <taxon>Bacilli</taxon>
        <taxon>Bacillales</taxon>
        <taxon>Bacillaceae</taxon>
        <taxon>Oceanobacillus</taxon>
    </lineage>
</organism>
<evidence type="ECO:0000256" key="6">
    <source>
        <dbReference type="SAM" id="Phobius"/>
    </source>
</evidence>
<feature type="transmembrane region" description="Helical" evidence="6">
    <location>
        <begin position="205"/>
        <end position="223"/>
    </location>
</feature>
<feature type="transmembrane region" description="Helical" evidence="6">
    <location>
        <begin position="175"/>
        <end position="193"/>
    </location>
</feature>
<keyword evidence="3 6" id="KW-0812">Transmembrane</keyword>
<feature type="transmembrane region" description="Helical" evidence="6">
    <location>
        <begin position="63"/>
        <end position="82"/>
    </location>
</feature>
<dbReference type="CDD" id="cd13962">
    <property type="entry name" value="PT_UbiA_UBIAD1"/>
    <property type="match status" value="1"/>
</dbReference>
<dbReference type="OrthoDB" id="2380496at2"/>
<reference evidence="8" key="1">
    <citation type="submission" date="2017-11" db="EMBL/GenBank/DDBJ databases">
        <authorList>
            <person name="Zhu W."/>
        </authorList>
    </citation>
    <scope>NUCLEOTIDE SEQUENCE [LARGE SCALE GENOMIC DNA]</scope>
    <source>
        <strain evidence="8">CAU 1183</strain>
    </source>
</reference>
<dbReference type="GO" id="GO:0009234">
    <property type="term" value="P:menaquinone biosynthetic process"/>
    <property type="evidence" value="ECO:0007669"/>
    <property type="project" value="TreeGrafter"/>
</dbReference>
<keyword evidence="8" id="KW-1185">Reference proteome</keyword>
<evidence type="ECO:0000313" key="8">
    <source>
        <dbReference type="Proteomes" id="UP000257143"/>
    </source>
</evidence>
<keyword evidence="4 6" id="KW-1133">Transmembrane helix</keyword>
<dbReference type="AlphaFoldDB" id="A0A3D8PLP8"/>
<comment type="subcellular location">
    <subcellularLocation>
        <location evidence="1">Membrane</location>
        <topology evidence="1">Multi-pass membrane protein</topology>
    </subcellularLocation>
</comment>
<evidence type="ECO:0000256" key="1">
    <source>
        <dbReference type="ARBA" id="ARBA00004141"/>
    </source>
</evidence>
<feature type="transmembrane region" description="Helical" evidence="6">
    <location>
        <begin position="332"/>
        <end position="351"/>
    </location>
</feature>
<feature type="transmembrane region" description="Helical" evidence="6">
    <location>
        <begin position="151"/>
        <end position="169"/>
    </location>
</feature>
<evidence type="ECO:0000256" key="2">
    <source>
        <dbReference type="ARBA" id="ARBA00022679"/>
    </source>
</evidence>
<dbReference type="Pfam" id="PF01040">
    <property type="entry name" value="UbiA"/>
    <property type="match status" value="1"/>
</dbReference>
<dbReference type="PANTHER" id="PTHR13929">
    <property type="entry name" value="1,4-DIHYDROXY-2-NAPHTHOATE OCTAPRENYLTRANSFERASE"/>
    <property type="match status" value="1"/>
</dbReference>
<dbReference type="InterPro" id="IPR000537">
    <property type="entry name" value="UbiA_prenyltransferase"/>
</dbReference>
<feature type="transmembrane region" description="Helical" evidence="6">
    <location>
        <begin position="302"/>
        <end position="320"/>
    </location>
</feature>
<sequence>MIFRCIVYGINKISAQGNDDKGSVHLPINTFAIRFTNLRKGVAQLANQILTVLRGGWTLLRSIAVIFSSIATIISSLLPLFIDATMTLGDLLMLFALLAIAAFIIHGILTHALNDYTDFQTGTDAHSPAILSGGSRVVQKGMISLKGLRQLGKWLTIFLLIIAVLLTLFSQYKLAILLLIGIWSATSYSLPPLRLSYHPFLGEWLSLFPAILFLGFAGPWIVLDSIPLWALQNAVINALFCMAWVMVHHIPDLEADKRAIPMKRTSVVWFVDTFGLYYARFPALIYLLVTGLWGLWIGFDRFWAAACLFLTISIGGFFVMKMNVTNYEQVTVCEKILLFLAMITAICLGIFV</sequence>
<keyword evidence="5 6" id="KW-0472">Membrane</keyword>
<dbReference type="Proteomes" id="UP000257143">
    <property type="component" value="Unassembled WGS sequence"/>
</dbReference>
<dbReference type="PANTHER" id="PTHR13929:SF0">
    <property type="entry name" value="UBIA PRENYLTRANSFERASE DOMAIN-CONTAINING PROTEIN 1"/>
    <property type="match status" value="1"/>
</dbReference>
<name>A0A3D8PLP8_9BACI</name>
<comment type="caution">
    <text evidence="7">The sequence shown here is derived from an EMBL/GenBank/DDBJ whole genome shotgun (WGS) entry which is preliminary data.</text>
</comment>
<evidence type="ECO:0000313" key="7">
    <source>
        <dbReference type="EMBL" id="RDW16075.1"/>
    </source>
</evidence>
<feature type="transmembrane region" description="Helical" evidence="6">
    <location>
        <begin position="267"/>
        <end position="296"/>
    </location>
</feature>
<evidence type="ECO:0000256" key="4">
    <source>
        <dbReference type="ARBA" id="ARBA00022989"/>
    </source>
</evidence>
<evidence type="ECO:0000256" key="3">
    <source>
        <dbReference type="ARBA" id="ARBA00022692"/>
    </source>
</evidence>
<dbReference type="EMBL" id="PIOC01000028">
    <property type="protein sequence ID" value="RDW16075.1"/>
    <property type="molecule type" value="Genomic_DNA"/>
</dbReference>
<dbReference type="GO" id="GO:0004659">
    <property type="term" value="F:prenyltransferase activity"/>
    <property type="evidence" value="ECO:0007669"/>
    <property type="project" value="InterPro"/>
</dbReference>
<dbReference type="GO" id="GO:0016020">
    <property type="term" value="C:membrane"/>
    <property type="evidence" value="ECO:0007669"/>
    <property type="project" value="UniProtKB-SubCell"/>
</dbReference>
<feature type="transmembrane region" description="Helical" evidence="6">
    <location>
        <begin position="229"/>
        <end position="247"/>
    </location>
</feature>